<evidence type="ECO:0000256" key="4">
    <source>
        <dbReference type="SAM" id="MobiDB-lite"/>
    </source>
</evidence>
<dbReference type="PANTHER" id="PTHR24366:SF161">
    <property type="entry name" value="TIR DOMAIN-CONTAINING PROTEIN"/>
    <property type="match status" value="1"/>
</dbReference>
<evidence type="ECO:0000256" key="6">
    <source>
        <dbReference type="SAM" id="SignalP"/>
    </source>
</evidence>
<protein>
    <submittedName>
        <fullName evidence="7">Reticulon-4 receptor</fullName>
    </submittedName>
</protein>
<keyword evidence="7" id="KW-0675">Receptor</keyword>
<dbReference type="EMBL" id="GEEE01011557">
    <property type="protein sequence ID" value="JAP51668.1"/>
    <property type="molecule type" value="Transcribed_RNA"/>
</dbReference>
<feature type="compositionally biased region" description="Polar residues" evidence="4">
    <location>
        <begin position="590"/>
        <end position="601"/>
    </location>
</feature>
<feature type="compositionally biased region" description="Polar residues" evidence="4">
    <location>
        <begin position="397"/>
        <end position="406"/>
    </location>
</feature>
<evidence type="ECO:0000313" key="7">
    <source>
        <dbReference type="EMBL" id="JAP51668.1"/>
    </source>
</evidence>
<dbReference type="SMART" id="SM00369">
    <property type="entry name" value="LRR_TYP"/>
    <property type="match status" value="4"/>
</dbReference>
<keyword evidence="5" id="KW-0472">Membrane</keyword>
<evidence type="ECO:0000256" key="2">
    <source>
        <dbReference type="ARBA" id="ARBA00022729"/>
    </source>
</evidence>
<feature type="region of interest" description="Disordered" evidence="4">
    <location>
        <begin position="567"/>
        <end position="601"/>
    </location>
</feature>
<evidence type="ECO:0000256" key="3">
    <source>
        <dbReference type="ARBA" id="ARBA00022737"/>
    </source>
</evidence>
<keyword evidence="5" id="KW-0812">Transmembrane</keyword>
<keyword evidence="2 6" id="KW-0732">Signal</keyword>
<dbReference type="AlphaFoldDB" id="A0A0X3PJ29"/>
<feature type="compositionally biased region" description="Low complexity" evidence="4">
    <location>
        <begin position="570"/>
        <end position="589"/>
    </location>
</feature>
<dbReference type="PANTHER" id="PTHR24366">
    <property type="entry name" value="IG(IMMUNOGLOBULIN) AND LRR(LEUCINE RICH REPEAT) DOMAINS"/>
    <property type="match status" value="1"/>
</dbReference>
<evidence type="ECO:0000256" key="5">
    <source>
        <dbReference type="SAM" id="Phobius"/>
    </source>
</evidence>
<dbReference type="InterPro" id="IPR001611">
    <property type="entry name" value="Leu-rich_rpt"/>
</dbReference>
<feature type="chain" id="PRO_5007051147" evidence="6">
    <location>
        <begin position="23"/>
        <end position="741"/>
    </location>
</feature>
<sequence length="741" mass="81816">MQLKWMISIWLSMMAFIQIISCQYVAHLLCQGVCFCSSPDAAVDCSPQDRISGVPTNLPSGTTTLKIQGGLFPAPGRLVRQNFTGLGHLIRLSIVNSQLRSIEPRTFLGMTNLRFLDLSLNQLHHLEAYTFYGLKLTQLYLQKQDSLAGKTDNLAYRYEEIGMNFDGEGLQLEDEVFHSMSATQINLQQNRISEIPFRLFSKVNGLEKLILSSNNIRTLDPKFADYFDRPDRLIDLTDNPLICSCSLAWLAVRSKEWVTKLSSLNITCLVDEKVDIPPGRFGRPLQDRKTRVELRKISSGHLCMSSRIRSIGVEIDPTGERARLSCTAVAYSSLDTSNTSPNSLLYFPSDGGVFRKQSVVPVRAPSVAWKYIELGQMRQVSWMRSDQPPPPDPLDQHNSLDSQDRSATTVQLNVSLSPQDQQFNCITWDEKENDEEVLVTIRGPGALLPQMVPSPDVTLKDGKSAAEILLKSSGEHMKEGKERDEVVLTHNSALLFRKQYTLLEMIGAIIGTFLATLILLLIGSKCFRCFRTRGYGLPPHGHALSTASTKELPILGRPNEVEASKSLELNNSSTANGNKNTTTNGTSDNATNCVASTPQSGNYDSTTATMSNMYPSFSPYIAQTGVTTFPQFLPTASLLASPTYHQHLPTSMSVNVTTPLLQTNPMHSNLLVPGMTTCSQPIAYWQAPPGSTYSAAGSHEYDIPRGMDASQTTCDQQSTAPQQTEFAVFTNTFDDPAVVNS</sequence>
<keyword evidence="1" id="KW-0433">Leucine-rich repeat</keyword>
<dbReference type="InterPro" id="IPR003591">
    <property type="entry name" value="Leu-rich_rpt_typical-subtyp"/>
</dbReference>
<keyword evidence="5" id="KW-1133">Transmembrane helix</keyword>
<dbReference type="InterPro" id="IPR026906">
    <property type="entry name" value="LRR_5"/>
</dbReference>
<organism evidence="7">
    <name type="scientific">Schistocephalus solidus</name>
    <name type="common">Tapeworm</name>
    <dbReference type="NCBI Taxonomy" id="70667"/>
    <lineage>
        <taxon>Eukaryota</taxon>
        <taxon>Metazoa</taxon>
        <taxon>Spiralia</taxon>
        <taxon>Lophotrochozoa</taxon>
        <taxon>Platyhelminthes</taxon>
        <taxon>Cestoda</taxon>
        <taxon>Eucestoda</taxon>
        <taxon>Diphyllobothriidea</taxon>
        <taxon>Diphyllobothriidae</taxon>
        <taxon>Schistocephalus</taxon>
    </lineage>
</organism>
<evidence type="ECO:0000256" key="1">
    <source>
        <dbReference type="ARBA" id="ARBA00022614"/>
    </source>
</evidence>
<feature type="region of interest" description="Disordered" evidence="4">
    <location>
        <begin position="382"/>
        <end position="406"/>
    </location>
</feature>
<dbReference type="InterPro" id="IPR032675">
    <property type="entry name" value="LRR_dom_sf"/>
</dbReference>
<dbReference type="Pfam" id="PF13306">
    <property type="entry name" value="LRR_5"/>
    <property type="match status" value="1"/>
</dbReference>
<keyword evidence="3" id="KW-0677">Repeat</keyword>
<feature type="signal peptide" evidence="6">
    <location>
        <begin position="1"/>
        <end position="22"/>
    </location>
</feature>
<reference evidence="7" key="1">
    <citation type="submission" date="2016-01" db="EMBL/GenBank/DDBJ databases">
        <title>Reference transcriptome for the parasite Schistocephalus solidus: insights into the molecular evolution of parasitism.</title>
        <authorList>
            <person name="Hebert F.O."/>
            <person name="Grambauer S."/>
            <person name="Barber I."/>
            <person name="Landry C.R."/>
            <person name="Aubin-Horth N."/>
        </authorList>
    </citation>
    <scope>NUCLEOTIDE SEQUENCE</scope>
</reference>
<proteinExistence type="predicted"/>
<dbReference type="Pfam" id="PF13855">
    <property type="entry name" value="LRR_8"/>
    <property type="match status" value="1"/>
</dbReference>
<feature type="transmembrane region" description="Helical" evidence="5">
    <location>
        <begin position="500"/>
        <end position="523"/>
    </location>
</feature>
<gene>
    <name evidence="7" type="primary">RTN4R</name>
    <name evidence="7" type="ORF">TR116702</name>
</gene>
<accession>A0A0X3PJ29</accession>
<dbReference type="SUPFAM" id="SSF52058">
    <property type="entry name" value="L domain-like"/>
    <property type="match status" value="1"/>
</dbReference>
<dbReference type="PROSITE" id="PS51450">
    <property type="entry name" value="LRR"/>
    <property type="match status" value="1"/>
</dbReference>
<name>A0A0X3PJ29_SCHSO</name>
<dbReference type="Gene3D" id="3.80.10.10">
    <property type="entry name" value="Ribonuclease Inhibitor"/>
    <property type="match status" value="2"/>
</dbReference>